<dbReference type="RefSeq" id="WP_123099382.1">
    <property type="nucleotide sequence ID" value="NZ_RIBZ01000111.1"/>
</dbReference>
<feature type="coiled-coil region" evidence="1">
    <location>
        <begin position="1014"/>
        <end position="1041"/>
    </location>
</feature>
<organism evidence="2 3">
    <name type="scientific">Streptomyces botrytidirepellens</name>
    <dbReference type="NCBI Taxonomy" id="2486417"/>
    <lineage>
        <taxon>Bacteria</taxon>
        <taxon>Bacillati</taxon>
        <taxon>Actinomycetota</taxon>
        <taxon>Actinomycetes</taxon>
        <taxon>Kitasatosporales</taxon>
        <taxon>Streptomycetaceae</taxon>
        <taxon>Streptomyces</taxon>
    </lineage>
</organism>
<feature type="coiled-coil region" evidence="1">
    <location>
        <begin position="479"/>
        <end position="553"/>
    </location>
</feature>
<evidence type="ECO:0000313" key="3">
    <source>
        <dbReference type="Proteomes" id="UP000275401"/>
    </source>
</evidence>
<proteinExistence type="predicted"/>
<name>A0A3M8WS70_9ACTN</name>
<accession>A0A3M8WS70</accession>
<protein>
    <recommendedName>
        <fullName evidence="4">Chromosome segregation ATPase</fullName>
    </recommendedName>
</protein>
<feature type="coiled-coil region" evidence="1">
    <location>
        <begin position="1073"/>
        <end position="1107"/>
    </location>
</feature>
<dbReference type="Proteomes" id="UP000275401">
    <property type="component" value="Unassembled WGS sequence"/>
</dbReference>
<dbReference type="EMBL" id="RIBZ01000111">
    <property type="protein sequence ID" value="RNG31601.1"/>
    <property type="molecule type" value="Genomic_DNA"/>
</dbReference>
<reference evidence="2 3" key="1">
    <citation type="submission" date="2018-11" db="EMBL/GenBank/DDBJ databases">
        <title>The Potential of Streptomyces as Biocontrol Agents against the Tomato grey mould, Botrytis cinerea (Gray mold) Frontiers in Microbiology.</title>
        <authorList>
            <person name="Li D."/>
        </authorList>
    </citation>
    <scope>NUCLEOTIDE SEQUENCE [LARGE SCALE GENOMIC DNA]</scope>
    <source>
        <strain evidence="2 3">NEAU-LD23</strain>
    </source>
</reference>
<comment type="caution">
    <text evidence="2">The sequence shown here is derived from an EMBL/GenBank/DDBJ whole genome shotgun (WGS) entry which is preliminary data.</text>
</comment>
<keyword evidence="1" id="KW-0175">Coiled coil</keyword>
<sequence>MFELSRVLLRGVGPQGARYEDVLLDFSGHGPVVTNRQGGLFGMGEAPRRPSPASLIFLENGGGKSVLIKLIFSVVLPGRRNTVGTTSTRVLDKFVLADDVAHVVLEWTHARTGGRLITAKVAQWRDGRPSTASNLRELWYHFTPGPGLSLDTLPIQENGRYLGMDAYNERLRAAQEAEPGLGLRMYRIQNEWTERLEQLGLDPERFRYQRAMNADEGEAADAFSTGSDLAFVNFLLNAVLPTAPAKGLAEVIDGYAEKLAGRGAMELERDFLKEALEVLRPLDEARAARKVADETQARARNAVDRFIQQIRDRAAREQQEAARRDEAVHQFKDEVRQSGVRRERAAAVAGRLRILVADLRLGQANDRHRAAEAGWKTATDVLRAWQAVPAVARNMEALETAKRLRQQVAVTEAAARPALEARDTAAQRMVGALRIMAKRLLSEATRHRTLAQDHEVAAGQAQKAHNEAVAEAAVHDAKAEALRARVTEVAEEIRQAERAGLVPDGLTVRDSLAHAASAVASLAADIEGHEASVQRLEAEHQQSVERRDEAQHALAAAEHRFDLAHRAYEAARTRMIQLARDLAAAGLYSGQESDLDAESAGLAQRLARACEQVESARVDLRVTAAGDARALAALELTELLPASPEAVRACDILNEAGISACTGWQYLASIPGTERRKEIADRVPQLATGVLLNRSDQLHDAHEVLRNADTWPTGFVGIGTTGSLYEQSGDSLPGGLSFVVPAHPALYDNVAAQAELGSLTERQADYRNRMTELEETLHLHRTFLVRIEQWRAECPEGHLLWLSEERDTREEEAVAARRLAGECEEARSLAASVLKQERDKLPPLRDRLVATEVQVRELRGLLRREERVADWVTQIAVHTEAARVRRDMAGKAAGEAQTCRDQAAQAVREADAATATAERIAEEMAQLPEYDAEAGHEPSDVPLEVLRRAHRKASEEYDRVAVGADLMADLRHAELAEADSGTALLDHREEARSAARELLAGPDGADAPARAAALVRAENAVEEKRSHMEDLRDELRRCRAELDRLPAVSDDIDLAPYGEPSGIAHGEELIVLADQALVEAEGAQSELQRHLEEATTAQAEARQTRRDFTTLVDLFGEPKTLVTDVQPFEGNAASARTHFDGLRAEHDAARAAGDAAEAAERELADRLAGLAADTRFAELRSPSQQIMAATERAVLPLRAGEWAEDLRPRLRTLEIDLESIGRHRKQIVQQLGQQVTDALRTLKRAERLSRLPEGLGSWSGAEFLQIRFTEIDDAALQDRMSQLVDEIAEELPGKDGRWDARQLVLKGVSAAVGPKGFRVTVLKPDAVLEISRVRVAEIKEVFSGGQVLTAAIVLYCTMAALRANDRGRMAHQHAGVLFLDNPIGRASALYLLRLQQSVAKALGVQLVYTTGLGDLNALDAFPLVIRLRNDADLRARRKYLRVVEEFAKALDTSLTRSDDRPADRSEITATRYFHDERRWETER</sequence>
<evidence type="ECO:0008006" key="4">
    <source>
        <dbReference type="Google" id="ProtNLM"/>
    </source>
</evidence>
<gene>
    <name evidence="2" type="ORF">EEJ42_08635</name>
</gene>
<evidence type="ECO:0000313" key="2">
    <source>
        <dbReference type="EMBL" id="RNG31601.1"/>
    </source>
</evidence>
<keyword evidence="3" id="KW-1185">Reference proteome</keyword>
<evidence type="ECO:0000256" key="1">
    <source>
        <dbReference type="SAM" id="Coils"/>
    </source>
</evidence>